<dbReference type="InterPro" id="IPR001647">
    <property type="entry name" value="HTH_TetR"/>
</dbReference>
<gene>
    <name evidence="6" type="ORF">I7412_10215</name>
</gene>
<name>A0A937UMY7_9ACTN</name>
<keyword evidence="2 4" id="KW-0238">DNA-binding</keyword>
<organism evidence="6 7">
    <name type="scientific">Frankia nepalensis</name>
    <dbReference type="NCBI Taxonomy" id="1836974"/>
    <lineage>
        <taxon>Bacteria</taxon>
        <taxon>Bacillati</taxon>
        <taxon>Actinomycetota</taxon>
        <taxon>Actinomycetes</taxon>
        <taxon>Frankiales</taxon>
        <taxon>Frankiaceae</taxon>
        <taxon>Frankia</taxon>
    </lineage>
</organism>
<evidence type="ECO:0000313" key="6">
    <source>
        <dbReference type="EMBL" id="MBL7627538.1"/>
    </source>
</evidence>
<dbReference type="SUPFAM" id="SSF48498">
    <property type="entry name" value="Tetracyclin repressor-like, C-terminal domain"/>
    <property type="match status" value="1"/>
</dbReference>
<feature type="DNA-binding region" description="H-T-H motif" evidence="4">
    <location>
        <begin position="55"/>
        <end position="74"/>
    </location>
</feature>
<dbReference type="PRINTS" id="PR00455">
    <property type="entry name" value="HTHTETR"/>
</dbReference>
<protein>
    <submittedName>
        <fullName evidence="6">TetR/AcrR family transcriptional regulator</fullName>
    </submittedName>
</protein>
<dbReference type="Gene3D" id="1.10.10.60">
    <property type="entry name" value="Homeodomain-like"/>
    <property type="match status" value="1"/>
</dbReference>
<keyword evidence="3" id="KW-0804">Transcription</keyword>
<dbReference type="AlphaFoldDB" id="A0A937UMY7"/>
<proteinExistence type="predicted"/>
<keyword evidence="1" id="KW-0805">Transcription regulation</keyword>
<comment type="caution">
    <text evidence="6">The sequence shown here is derived from an EMBL/GenBank/DDBJ whole genome shotgun (WGS) entry which is preliminary data.</text>
</comment>
<dbReference type="PANTHER" id="PTHR30055:SF234">
    <property type="entry name" value="HTH-TYPE TRANSCRIPTIONAL REGULATOR BETI"/>
    <property type="match status" value="1"/>
</dbReference>
<evidence type="ECO:0000313" key="7">
    <source>
        <dbReference type="Proteomes" id="UP000604475"/>
    </source>
</evidence>
<dbReference type="Pfam" id="PF00440">
    <property type="entry name" value="TetR_N"/>
    <property type="match status" value="1"/>
</dbReference>
<dbReference type="Proteomes" id="UP000604475">
    <property type="component" value="Unassembled WGS sequence"/>
</dbReference>
<accession>A0A937UMY7</accession>
<dbReference type="InterPro" id="IPR036271">
    <property type="entry name" value="Tet_transcr_reg_TetR-rel_C_sf"/>
</dbReference>
<dbReference type="InterPro" id="IPR009057">
    <property type="entry name" value="Homeodomain-like_sf"/>
</dbReference>
<dbReference type="PANTHER" id="PTHR30055">
    <property type="entry name" value="HTH-TYPE TRANSCRIPTIONAL REGULATOR RUTR"/>
    <property type="match status" value="1"/>
</dbReference>
<dbReference type="InterPro" id="IPR050109">
    <property type="entry name" value="HTH-type_TetR-like_transc_reg"/>
</dbReference>
<keyword evidence="7" id="KW-1185">Reference proteome</keyword>
<feature type="domain" description="HTH tetR-type" evidence="5">
    <location>
        <begin position="32"/>
        <end position="92"/>
    </location>
</feature>
<reference evidence="6" key="1">
    <citation type="submission" date="2020-12" db="EMBL/GenBank/DDBJ databases">
        <title>Genomic characterization of non-nitrogen-fixing Frankia strains.</title>
        <authorList>
            <person name="Carlos-Shanley C."/>
            <person name="Guerra T."/>
            <person name="Hahn D."/>
        </authorList>
    </citation>
    <scope>NUCLEOTIDE SEQUENCE</scope>
    <source>
        <strain evidence="6">CN6</strain>
    </source>
</reference>
<sequence length="235" mass="26214">METRAQLARTAIVVDLPTGLHRAGEPLSSTRQRTRERLLTAARVVFERDGFDNSRVTDISRLSGLAHGGFYRYFESKEAAFVELATAAHERLGTPLDGVSFEPDSLDELPERLRASIRRYLAAYGAEARILGLVGEVRRQDDQLLALRSACQRPDIARHVEPVRQSQRLELLEPRVNPEALLFAVVGMVERFAEQWLVRAAVACDLETAATQLARLCLQAMRPAWRCPPAAAAWA</sequence>
<dbReference type="SUPFAM" id="SSF46689">
    <property type="entry name" value="Homeodomain-like"/>
    <property type="match status" value="1"/>
</dbReference>
<dbReference type="EMBL" id="JAEACQ010000161">
    <property type="protein sequence ID" value="MBL7627538.1"/>
    <property type="molecule type" value="Genomic_DNA"/>
</dbReference>
<evidence type="ECO:0000256" key="4">
    <source>
        <dbReference type="PROSITE-ProRule" id="PRU00335"/>
    </source>
</evidence>
<dbReference type="PROSITE" id="PS50977">
    <property type="entry name" value="HTH_TETR_2"/>
    <property type="match status" value="1"/>
</dbReference>
<dbReference type="GO" id="GO:0000976">
    <property type="term" value="F:transcription cis-regulatory region binding"/>
    <property type="evidence" value="ECO:0007669"/>
    <property type="project" value="TreeGrafter"/>
</dbReference>
<dbReference type="GO" id="GO:0003700">
    <property type="term" value="F:DNA-binding transcription factor activity"/>
    <property type="evidence" value="ECO:0007669"/>
    <property type="project" value="TreeGrafter"/>
</dbReference>
<dbReference type="RefSeq" id="WP_202999347.1">
    <property type="nucleotide sequence ID" value="NZ_JADWYU010000098.1"/>
</dbReference>
<evidence type="ECO:0000256" key="1">
    <source>
        <dbReference type="ARBA" id="ARBA00023015"/>
    </source>
</evidence>
<evidence type="ECO:0000256" key="3">
    <source>
        <dbReference type="ARBA" id="ARBA00023163"/>
    </source>
</evidence>
<evidence type="ECO:0000256" key="2">
    <source>
        <dbReference type="ARBA" id="ARBA00023125"/>
    </source>
</evidence>
<dbReference type="Gene3D" id="1.10.357.10">
    <property type="entry name" value="Tetracycline Repressor, domain 2"/>
    <property type="match status" value="1"/>
</dbReference>
<evidence type="ECO:0000259" key="5">
    <source>
        <dbReference type="PROSITE" id="PS50977"/>
    </source>
</evidence>